<evidence type="ECO:0000259" key="4">
    <source>
        <dbReference type="Pfam" id="PF20416"/>
    </source>
</evidence>
<evidence type="ECO:0000259" key="5">
    <source>
        <dbReference type="Pfam" id="PF23099"/>
    </source>
</evidence>
<dbReference type="InterPro" id="IPR016024">
    <property type="entry name" value="ARM-type_fold"/>
</dbReference>
<sequence length="2775" mass="315417">MKNKPTRHRTQNTFRFLTFSERLANVNIDIIHRIDRTGSYAEEVETYFYEGLEKWRDLNCTDHFVNFYKEVFGKTQSFNQLVYHQNTVVESLKNHLQIRSSLAYQPLLDLVVQLARDLQGDFYPHFREFFIIITSLLNTQDTELLEWIFTCLSYLYKYLWRLMVKDITDIYSLYSSLLGHNKEHIRCFAAESFAFLMRKAPDHNALFNFMFADLEQHSEKAEGVGQLLFDVCKGVQNTLHSCAAKIFPAVLQKLGPVTELEAVLPWDKVGQAVHHMAKSFASYVDREHFDVVWSCLQRCILGLCDQLNCGDRQQGSDQIERILQIYLVMVESGQGSKVTHPVELCETLIQTLQASQMTTSCCEALLEVFCTLLKAQNITLPKALTVEASRKIYSCGFERKLILEFSEKIFNMCQFEQLFLPNLLQYVEEQFALDDLSAREETLGILVKLILVKAEPPTVGSMAFEKYPLQLAGPVQVNSSGVENGGPVALVLDFILSLLHIPEAGERLDLAHSWAALIILPHVRPMQTEKVLDQVQLFFNWLLATVEENDSIDEGWMYVARQAVSTILSLTESSDVLSILPVECVRNLIKKSPSNSSVLLLGDLYYTRLALCGYNDLLSQDSLLDLFTELRPNLSTSVSKVRLLSLRIMNHFKVQLRKRVEDECDGDLQSVFAILLQAELVPATVHDYREKLLHLRKLRHDLVQPCIPEGQYDEVPLQYLIGMLYINFSALWDPVTELIVSHARGMENKAFWCIYYEHLDQAAHFTEKELKCELGEEMKDNITLDIPSSLPDIIRGLYQDQLHLAMKSNERTDRTNFRFLLWKAMGDFADRVEPRSRELSPLLLRFINNEYYPEDLLVAPAEDIRKKQGTDEKVTAVELQDGCSAVADEIEGPDELKFAVGKKPRRAAVKQLIAHLKVFSKFSNPRSLYLESKLKELYIQLLCHHCQDVQKIALECLLTYKHPHMLPYRENLQRLLEDKSFKEEVIHFSIAEETTIVSAAHRPELIPVIMRILYGRMRSKTGSKTQGRAAAGTRMVIVLNFLAGSLPQEIHLFLDLLLEPVHHFTQGSCLCAVLQSVKTLDMSKILPLGRQHGLLNGIDVVMKKLGHLIQDYLPKLLQITLCMCASVSHILQQRDQIQPRCINQLKHLRRLGINQIAAFFNDFESYAFTAEEIDALFHGVVWPQIGRLASEGQYAPTPLLKLIHIWSKNSRFFPLLAKQLPDHPQLDVLTNVFALLSSKKIAEPTAAVVMDIVDSLLSMSDFSPTAQASVLTVNDTAFLEPSTIAGESASMGICLILPHISTILRHLNKAVGNTERMKKKKFQTQVSKDLSILSRISQFVQDKEQSTVLINLLMPYLFKPNTPQDTEIDILKTIQNLLQHCSEPATFIKPLAALFSVIQNRLSRQTLCSIFQTLADLDSRLVYITETVTKLNAFDRQHLDDIDFDERLSAFQLTTKCIREMGTLDMEYLIAVMHNCFHSIQLGEMTLSDSATLCLTEIIRRVASVDCSEEEYKEVVNRTLLETLRNCLKSKIESVQQEYTTLLCSLIRTFPQRPEFQDLVQLTDHDPDMDFFENMKHIQIHRRARALKKLAKHLDEKKITLSSKSLVNYILPFATSTLFSENMLKHENMTTASVELVGAACKHLSWSPYIYYLKRYIHILQTGQINQKLAVSLLLSVLQAFHFDPESLRKEFEAVQAIENANMEKGDEENVAEAMELEGDVDEEKEESAETLNEGNPVCDEGTVGEDVPVKQMKKPVTPKPKNNKELQNLIEYIQMTVTNSILPKLQKCLIAKVQRDEQHKLVRSKIVNDDELVRIPLAFTMVKLMQTLPKETMDSNLPSILIKVCMLLRNRAQEIRDVARNTLTKIIETLGPEYLLYLLKEMQSALTNGYQVHVLTYTVYMLLKSLVPRLNSGDLDPCVDILIEIFNHELFGEIAEEKEVKGIISKVMEARTSKSYDSYQILARFVGRAQVSKLILPLKEILENITILKQACKVQEAYRCIVTGLLLNKEMTADSILLLSHGLVTESLPLMTQRTKGQHKKPEASRVGLKPQSCLLLPPTPSRTGEKAATSTKTNMHILVNTGLRLLHMSLKRSKVNSSEEHILGMLDPFVQLLIDCLQSMHVKVIISALQCLTWILKFPLASMETLADQLTQQLFVLLKDYARAGAGRGDNFQLVVNCFKSITILVRNMTGHMITGKQLQILLGYAEEDIYDSSRQATAFGLLKAILSRKLLVPEMDEVMQKVAKLAVTGQSDQVRVQCRQVYLKFVLDYPLGSKLKSHLEFIVAQLSYEHDIGRQSALEMLAYIFQSFPQGLLHQYYALFFIPVTLMIVNDDSPSCKKMAALVAQSLLSKVDEKHKDLMFSLVLTWFQSEKISHRRLAAHTCGLFAETEGTTFEKRLGIILPILEAAIDPENFQDIHEEMEEKATDHLLFNLLTLTVKLVKNCSLVQLLKPHPVLTTIWGHIQAHLWHPHSWVWLTSAQLFGMLFASYQPEELVAKWNTGKAQNSMETPAAQFLLEELDRKTKLLALAFCHQLQSKFLDLTLGEQVIKNLLFVAKVIFLLESVDCGDGKVDEKTEESEDEMGAEETEEETAGKVASDDAKGKRATLMWLIRKLCTLAKREAAHSPRIPLKRTCVFKFLGAISVNLGVEGVKPYLPVIIAPLYRELNSTYAEQDSSLRNLSQEIIELLKKLVGLETFSLGFAAVQKQASQKKALRKRQKALQTVANPDIAARKKLKKHKNKAEAKKRKIEVLRPGYKAKKARSSTLKDLAIVE</sequence>
<dbReference type="Pfam" id="PF07539">
    <property type="entry name" value="UTP20_N"/>
    <property type="match status" value="1"/>
</dbReference>
<dbReference type="PANTHER" id="PTHR17695">
    <property type="entry name" value="SMALL SUBUNIT PROCESSOME COMPONENT 20 HOMOLOG"/>
    <property type="match status" value="1"/>
</dbReference>
<dbReference type="InterPro" id="IPR011989">
    <property type="entry name" value="ARM-like"/>
</dbReference>
<evidence type="ECO:0000313" key="7">
    <source>
        <dbReference type="Proteomes" id="UP000287033"/>
    </source>
</evidence>
<feature type="region of interest" description="Disordered" evidence="2">
    <location>
        <begin position="2572"/>
        <end position="2599"/>
    </location>
</feature>
<dbReference type="EMBL" id="BEZZ01000011">
    <property type="protein sequence ID" value="GCC22426.1"/>
    <property type="molecule type" value="Genomic_DNA"/>
</dbReference>
<comment type="caution">
    <text evidence="6">The sequence shown here is derived from an EMBL/GenBank/DDBJ whole genome shotgun (WGS) entry which is preliminary data.</text>
</comment>
<dbReference type="OrthoDB" id="360653at2759"/>
<dbReference type="Proteomes" id="UP000287033">
    <property type="component" value="Unassembled WGS sequence"/>
</dbReference>
<dbReference type="OMA" id="EGLMAMF"/>
<name>A0A401RW99_CHIPU</name>
<dbReference type="InterPro" id="IPR011430">
    <property type="entry name" value="UTP20_N"/>
</dbReference>
<reference evidence="6 7" key="1">
    <citation type="journal article" date="2018" name="Nat. Ecol. Evol.">
        <title>Shark genomes provide insights into elasmobranch evolution and the origin of vertebrates.</title>
        <authorList>
            <person name="Hara Y"/>
            <person name="Yamaguchi K"/>
            <person name="Onimaru K"/>
            <person name="Kadota M"/>
            <person name="Koyanagi M"/>
            <person name="Keeley SD"/>
            <person name="Tatsumi K"/>
            <person name="Tanaka K"/>
            <person name="Motone F"/>
            <person name="Kageyama Y"/>
            <person name="Nozu R"/>
            <person name="Adachi N"/>
            <person name="Nishimura O"/>
            <person name="Nakagawa R"/>
            <person name="Tanegashima C"/>
            <person name="Kiyatake I"/>
            <person name="Matsumoto R"/>
            <person name="Murakumo K"/>
            <person name="Nishida K"/>
            <person name="Terakita A"/>
            <person name="Kuratani S"/>
            <person name="Sato K"/>
            <person name="Hyodo S Kuraku.S."/>
        </authorList>
    </citation>
    <scope>NUCLEOTIDE SEQUENCE [LARGE SCALE GENOMIC DNA]</scope>
</reference>
<feature type="coiled-coil region" evidence="1">
    <location>
        <begin position="2665"/>
        <end position="2692"/>
    </location>
</feature>
<dbReference type="PANTHER" id="PTHR17695:SF11">
    <property type="entry name" value="SMALL SUBUNIT PROCESSOME COMPONENT 20 HOMOLOG"/>
    <property type="match status" value="1"/>
</dbReference>
<dbReference type="Gene3D" id="1.25.10.10">
    <property type="entry name" value="Leucine-rich Repeat Variant"/>
    <property type="match status" value="1"/>
</dbReference>
<dbReference type="GO" id="GO:0032040">
    <property type="term" value="C:small-subunit processome"/>
    <property type="evidence" value="ECO:0007669"/>
    <property type="project" value="TreeGrafter"/>
</dbReference>
<protein>
    <submittedName>
        <fullName evidence="6">Uncharacterized protein</fullName>
    </submittedName>
</protein>
<feature type="domain" description="U3 small nucleolar RNA-associated protein 20 N-terminal" evidence="3">
    <location>
        <begin position="907"/>
        <end position="1531"/>
    </location>
</feature>
<evidence type="ECO:0000256" key="2">
    <source>
        <dbReference type="SAM" id="MobiDB-lite"/>
    </source>
</evidence>
<keyword evidence="7" id="KW-1185">Reference proteome</keyword>
<dbReference type="Pfam" id="PF23099">
    <property type="entry name" value="UTP20_C"/>
    <property type="match status" value="1"/>
</dbReference>
<dbReference type="InterPro" id="IPR052575">
    <property type="entry name" value="SSU_processome_comp_20"/>
</dbReference>
<gene>
    <name evidence="6" type="ORF">chiPu_0000813</name>
</gene>
<feature type="domain" description="U3 small nucleolar RNA-associated protein 20" evidence="4">
    <location>
        <begin position="1809"/>
        <end position="2025"/>
    </location>
</feature>
<feature type="coiled-coil region" evidence="1">
    <location>
        <begin position="1698"/>
        <end position="1734"/>
    </location>
</feature>
<dbReference type="GO" id="GO:0030686">
    <property type="term" value="C:90S preribosome"/>
    <property type="evidence" value="ECO:0007669"/>
    <property type="project" value="TreeGrafter"/>
</dbReference>
<proteinExistence type="predicted"/>
<evidence type="ECO:0000259" key="3">
    <source>
        <dbReference type="Pfam" id="PF07539"/>
    </source>
</evidence>
<dbReference type="Pfam" id="PF20416">
    <property type="entry name" value="UTP20"/>
    <property type="match status" value="1"/>
</dbReference>
<dbReference type="SUPFAM" id="SSF48371">
    <property type="entry name" value="ARM repeat"/>
    <property type="match status" value="3"/>
</dbReference>
<evidence type="ECO:0000313" key="6">
    <source>
        <dbReference type="EMBL" id="GCC22426.1"/>
    </source>
</evidence>
<dbReference type="InterPro" id="IPR057525">
    <property type="entry name" value="UTP20_C"/>
</dbReference>
<accession>A0A401RW99</accession>
<keyword evidence="1" id="KW-0175">Coiled coil</keyword>
<evidence type="ECO:0000256" key="1">
    <source>
        <dbReference type="SAM" id="Coils"/>
    </source>
</evidence>
<feature type="domain" description="U3 small nucleolar RNA-associated protein 20 C-terminal" evidence="5">
    <location>
        <begin position="2378"/>
        <end position="2752"/>
    </location>
</feature>
<dbReference type="STRING" id="137246.A0A401RW99"/>
<dbReference type="InterPro" id="IPR046523">
    <property type="entry name" value="UTP20_dom"/>
</dbReference>
<feature type="compositionally biased region" description="Acidic residues" evidence="2">
    <location>
        <begin position="2576"/>
        <end position="2592"/>
    </location>
</feature>
<organism evidence="6 7">
    <name type="scientific">Chiloscyllium punctatum</name>
    <name type="common">Brownbanded bambooshark</name>
    <name type="synonym">Hemiscyllium punctatum</name>
    <dbReference type="NCBI Taxonomy" id="137246"/>
    <lineage>
        <taxon>Eukaryota</taxon>
        <taxon>Metazoa</taxon>
        <taxon>Chordata</taxon>
        <taxon>Craniata</taxon>
        <taxon>Vertebrata</taxon>
        <taxon>Chondrichthyes</taxon>
        <taxon>Elasmobranchii</taxon>
        <taxon>Galeomorphii</taxon>
        <taxon>Galeoidea</taxon>
        <taxon>Orectolobiformes</taxon>
        <taxon>Hemiscylliidae</taxon>
        <taxon>Chiloscyllium</taxon>
    </lineage>
</organism>